<keyword evidence="5" id="KW-1185">Reference proteome</keyword>
<protein>
    <submittedName>
        <fullName evidence="4">Uncharacterized protein</fullName>
    </submittedName>
</protein>
<evidence type="ECO:0000256" key="1">
    <source>
        <dbReference type="ARBA" id="ARBA00022729"/>
    </source>
</evidence>
<dbReference type="Pfam" id="PF00399">
    <property type="entry name" value="PIR"/>
    <property type="match status" value="1"/>
</dbReference>
<evidence type="ECO:0000256" key="2">
    <source>
        <dbReference type="SAM" id="MobiDB-lite"/>
    </source>
</evidence>
<evidence type="ECO:0000256" key="3">
    <source>
        <dbReference type="SAM" id="SignalP"/>
    </source>
</evidence>
<dbReference type="GO" id="GO:0005199">
    <property type="term" value="F:structural constituent of cell wall"/>
    <property type="evidence" value="ECO:0007669"/>
    <property type="project" value="InterPro"/>
</dbReference>
<dbReference type="HOGENOM" id="CLU_818963_0_0_1"/>
<sequence>MVRRLAAAAALAGGAAAQLTPNAYVSFVATSSASVPEAVSYTTITYSDCPTGAPETMITVTGGTTVTYCPQCEHEQTGGLLPGPTTKKPGHTTTYTTVYQSLCPTGTVPATYTVTESCEEETPTWTPGSDHIPPGFTVTTKHCSACEGGSPETPVPVTITEPCGCEATSGIPVEPKTTPAAPPKATGAPVTQIPDGQIQAPGPSSTPENSCDGTDCGGSGNGSDPPAGSSGGSGSGEGSSPPAGSSAGSGSGGNTPPKPSSEGAVRPPYPTNSPVPQCPGPECNAQATGSVPGGAAATTSPGASGSPDIPAYDGAASSLRTCGVLSMIAGVVGGLAILL</sequence>
<feature type="compositionally biased region" description="Low complexity" evidence="2">
    <location>
        <begin position="174"/>
        <end position="191"/>
    </location>
</feature>
<reference evidence="5" key="1">
    <citation type="journal article" date="2012" name="PLoS Genet.">
        <title>The genomes of the fungal plant pathogens Cladosporium fulvum and Dothistroma septosporum reveal adaptation to different hosts and lifestyles but also signatures of common ancestry.</title>
        <authorList>
            <person name="de Wit P.J.G.M."/>
            <person name="van der Burgt A."/>
            <person name="Oekmen B."/>
            <person name="Stergiopoulos I."/>
            <person name="Abd-Elsalam K.A."/>
            <person name="Aerts A.L."/>
            <person name="Bahkali A.H."/>
            <person name="Beenen H.G."/>
            <person name="Chettri P."/>
            <person name="Cox M.P."/>
            <person name="Datema E."/>
            <person name="de Vries R.P."/>
            <person name="Dhillon B."/>
            <person name="Ganley A.R."/>
            <person name="Griffiths S.A."/>
            <person name="Guo Y."/>
            <person name="Hamelin R.C."/>
            <person name="Henrissat B."/>
            <person name="Kabir M.S."/>
            <person name="Jashni M.K."/>
            <person name="Kema G."/>
            <person name="Klaubauf S."/>
            <person name="Lapidus A."/>
            <person name="Levasseur A."/>
            <person name="Lindquist E."/>
            <person name="Mehrabi R."/>
            <person name="Ohm R.A."/>
            <person name="Owen T.J."/>
            <person name="Salamov A."/>
            <person name="Schwelm A."/>
            <person name="Schijlen E."/>
            <person name="Sun H."/>
            <person name="van den Burg H.A."/>
            <person name="van Ham R.C.H.J."/>
            <person name="Zhang S."/>
            <person name="Goodwin S.B."/>
            <person name="Grigoriev I.V."/>
            <person name="Collemare J."/>
            <person name="Bradshaw R.E."/>
        </authorList>
    </citation>
    <scope>NUCLEOTIDE SEQUENCE [LARGE SCALE GENOMIC DNA]</scope>
    <source>
        <strain evidence="5">NZE10 / CBS 128990</strain>
    </source>
</reference>
<feature type="compositionally biased region" description="Polar residues" evidence="2">
    <location>
        <begin position="202"/>
        <end position="212"/>
    </location>
</feature>
<feature type="compositionally biased region" description="Low complexity" evidence="2">
    <location>
        <begin position="293"/>
        <end position="307"/>
    </location>
</feature>
<dbReference type="eggNOG" id="ENOG502T0QC">
    <property type="taxonomic scope" value="Eukaryota"/>
</dbReference>
<gene>
    <name evidence="4" type="ORF">DOTSEDRAFT_28754</name>
</gene>
<dbReference type="AlphaFoldDB" id="M2Y2W3"/>
<evidence type="ECO:0000313" key="5">
    <source>
        <dbReference type="Proteomes" id="UP000016933"/>
    </source>
</evidence>
<accession>M2Y2W3</accession>
<dbReference type="InterPro" id="IPR000420">
    <property type="entry name" value="Yeast_PIR_rpt"/>
</dbReference>
<reference evidence="4 5" key="2">
    <citation type="journal article" date="2012" name="PLoS Pathog.">
        <title>Diverse lifestyles and strategies of plant pathogenesis encoded in the genomes of eighteen Dothideomycetes fungi.</title>
        <authorList>
            <person name="Ohm R.A."/>
            <person name="Feau N."/>
            <person name="Henrissat B."/>
            <person name="Schoch C.L."/>
            <person name="Horwitz B.A."/>
            <person name="Barry K.W."/>
            <person name="Condon B.J."/>
            <person name="Copeland A.C."/>
            <person name="Dhillon B."/>
            <person name="Glaser F."/>
            <person name="Hesse C.N."/>
            <person name="Kosti I."/>
            <person name="LaButti K."/>
            <person name="Lindquist E.A."/>
            <person name="Lucas S."/>
            <person name="Salamov A.A."/>
            <person name="Bradshaw R.E."/>
            <person name="Ciuffetti L."/>
            <person name="Hamelin R.C."/>
            <person name="Kema G.H.J."/>
            <person name="Lawrence C."/>
            <person name="Scott J.A."/>
            <person name="Spatafora J.W."/>
            <person name="Turgeon B.G."/>
            <person name="de Wit P.J.G.M."/>
            <person name="Zhong S."/>
            <person name="Goodwin S.B."/>
            <person name="Grigoriev I.V."/>
        </authorList>
    </citation>
    <scope>NUCLEOTIDE SEQUENCE [LARGE SCALE GENOMIC DNA]</scope>
    <source>
        <strain evidence="5">NZE10 / CBS 128990</strain>
    </source>
</reference>
<dbReference type="EMBL" id="KB446545">
    <property type="protein sequence ID" value="EME39629.1"/>
    <property type="molecule type" value="Genomic_DNA"/>
</dbReference>
<dbReference type="OMA" id="YTITEGC"/>
<dbReference type="Proteomes" id="UP000016933">
    <property type="component" value="Unassembled WGS sequence"/>
</dbReference>
<name>M2Y2W3_DOTSN</name>
<organism evidence="4 5">
    <name type="scientific">Dothistroma septosporum (strain NZE10 / CBS 128990)</name>
    <name type="common">Red band needle blight fungus</name>
    <name type="synonym">Mycosphaerella pini</name>
    <dbReference type="NCBI Taxonomy" id="675120"/>
    <lineage>
        <taxon>Eukaryota</taxon>
        <taxon>Fungi</taxon>
        <taxon>Dikarya</taxon>
        <taxon>Ascomycota</taxon>
        <taxon>Pezizomycotina</taxon>
        <taxon>Dothideomycetes</taxon>
        <taxon>Dothideomycetidae</taxon>
        <taxon>Mycosphaerellales</taxon>
        <taxon>Mycosphaerellaceae</taxon>
        <taxon>Dothistroma</taxon>
    </lineage>
</organism>
<keyword evidence="1 3" id="KW-0732">Signal</keyword>
<feature type="chain" id="PRO_5004029584" evidence="3">
    <location>
        <begin position="18"/>
        <end position="339"/>
    </location>
</feature>
<feature type="region of interest" description="Disordered" evidence="2">
    <location>
        <begin position="174"/>
        <end position="307"/>
    </location>
</feature>
<feature type="signal peptide" evidence="3">
    <location>
        <begin position="1"/>
        <end position="17"/>
    </location>
</feature>
<evidence type="ECO:0000313" key="4">
    <source>
        <dbReference type="EMBL" id="EME39629.1"/>
    </source>
</evidence>
<feature type="compositionally biased region" description="Pro residues" evidence="2">
    <location>
        <begin position="267"/>
        <end position="279"/>
    </location>
</feature>
<proteinExistence type="predicted"/>
<dbReference type="OrthoDB" id="5101370at2759"/>
<dbReference type="STRING" id="675120.M2Y2W3"/>